<dbReference type="InterPro" id="IPR011547">
    <property type="entry name" value="SLC26A/SulP_dom"/>
</dbReference>
<feature type="transmembrane region" description="Helical" evidence="5">
    <location>
        <begin position="35"/>
        <end position="57"/>
    </location>
</feature>
<feature type="transmembrane region" description="Helical" evidence="5">
    <location>
        <begin position="64"/>
        <end position="83"/>
    </location>
</feature>
<dbReference type="AlphaFoldDB" id="A0A1E7FYC4"/>
<dbReference type="EMBL" id="KV784353">
    <property type="protein sequence ID" value="OEU23145.1"/>
    <property type="molecule type" value="Genomic_DNA"/>
</dbReference>
<dbReference type="InterPro" id="IPR002645">
    <property type="entry name" value="STAS_dom"/>
</dbReference>
<dbReference type="InParanoid" id="A0A1E7FYC4"/>
<evidence type="ECO:0000256" key="1">
    <source>
        <dbReference type="ARBA" id="ARBA00004141"/>
    </source>
</evidence>
<name>A0A1E7FYC4_9STRA</name>
<dbReference type="PROSITE" id="PS50801">
    <property type="entry name" value="STAS"/>
    <property type="match status" value="1"/>
</dbReference>
<accession>A0A1E7FYC4</accession>
<evidence type="ECO:0000256" key="5">
    <source>
        <dbReference type="SAM" id="Phobius"/>
    </source>
</evidence>
<reference evidence="7 8" key="1">
    <citation type="submission" date="2016-09" db="EMBL/GenBank/DDBJ databases">
        <title>Extensive genetic diversity and differential bi-allelic expression allows diatom success in the polar Southern Ocean.</title>
        <authorList>
            <consortium name="DOE Joint Genome Institute"/>
            <person name="Mock T."/>
            <person name="Otillar R.P."/>
            <person name="Strauss J."/>
            <person name="Dupont C."/>
            <person name="Frickenhaus S."/>
            <person name="Maumus F."/>
            <person name="Mcmullan M."/>
            <person name="Sanges R."/>
            <person name="Schmutz J."/>
            <person name="Toseland A."/>
            <person name="Valas R."/>
            <person name="Veluchamy A."/>
            <person name="Ward B.J."/>
            <person name="Allen A."/>
            <person name="Barry K."/>
            <person name="Falciatore A."/>
            <person name="Ferrante M."/>
            <person name="Fortunato A.E."/>
            <person name="Gloeckner G."/>
            <person name="Gruber A."/>
            <person name="Hipkin R."/>
            <person name="Janech M."/>
            <person name="Kroth P."/>
            <person name="Leese F."/>
            <person name="Lindquist E."/>
            <person name="Lyon B.R."/>
            <person name="Martin J."/>
            <person name="Mayer C."/>
            <person name="Parker M."/>
            <person name="Quesneville H."/>
            <person name="Raymond J."/>
            <person name="Uhlig C."/>
            <person name="Valentin K.U."/>
            <person name="Worden A.Z."/>
            <person name="Armbrust E.V."/>
            <person name="Bowler C."/>
            <person name="Green B."/>
            <person name="Moulton V."/>
            <person name="Van Oosterhout C."/>
            <person name="Grigoriev I."/>
        </authorList>
    </citation>
    <scope>NUCLEOTIDE SEQUENCE [LARGE SCALE GENOMIC DNA]</scope>
    <source>
        <strain evidence="7 8">CCMP1102</strain>
    </source>
</reference>
<keyword evidence="4 5" id="KW-0472">Membrane</keyword>
<dbReference type="InterPro" id="IPR052706">
    <property type="entry name" value="Membrane-Transporter-like"/>
</dbReference>
<evidence type="ECO:0000259" key="6">
    <source>
        <dbReference type="PROSITE" id="PS50801"/>
    </source>
</evidence>
<dbReference type="Pfam" id="PF00916">
    <property type="entry name" value="Sulfate_transp"/>
    <property type="match status" value="1"/>
</dbReference>
<proteinExistence type="predicted"/>
<gene>
    <name evidence="7" type="ORF">FRACYDRAFT_157379</name>
</gene>
<feature type="transmembrane region" description="Helical" evidence="5">
    <location>
        <begin position="158"/>
        <end position="174"/>
    </location>
</feature>
<sequence length="511" mass="53111">ASTTVEQQQKKAIYIQSVAAGLAVSLAMVPEAISFAYVAGVSPLVGLWTTVILGFFAASFGGRAGICSSASGACSVVVAALCAQHGPSYLSACAILAGILQIVFGGYFGMGKFIRLVPHPVMLGFVNGLTVVMARAQLTHFKDSANAFLSLSSSAGRSMYGLTALTAILVRVLPKIKLFKSIPPTLGAVTICSILAKVLKLPGVKTLADVSGSDTFRGGLSVLPSISILPSIPFTIDSLKIIVPYAITMASVGAIESLLTMQLLDNIVDDGKTGSTREECFGQGVGNIASGLTGGIGGCALLGQSVINVQSGGGLSRLSGMSVSFFLALGIVFGAPLLANIPIATLVGVMLCVCQSTFSWSSLRILNKIPKLDALVIFLVSFITVKDDLAKAVVAGVIASALGFAWKQSTGITATATATTIPLPTSAAATTTTEWKSYNINGPLFFGSTTQFTKLFNVKDDPTDIVIDFTNSPVYDHSALEAIHNIADKYDEVGKKVHLRHLSDDCTQLLT</sequence>
<dbReference type="SUPFAM" id="SSF52091">
    <property type="entry name" value="SpoIIaa-like"/>
    <property type="match status" value="1"/>
</dbReference>
<protein>
    <submittedName>
        <fullName evidence="7">Sulfate_transp-domain-containing protein</fullName>
    </submittedName>
</protein>
<comment type="subcellular location">
    <subcellularLocation>
        <location evidence="1">Membrane</location>
        <topology evidence="1">Multi-pass membrane protein</topology>
    </subcellularLocation>
</comment>
<feature type="transmembrane region" description="Helical" evidence="5">
    <location>
        <begin position="325"/>
        <end position="353"/>
    </location>
</feature>
<dbReference type="Gene3D" id="3.30.750.24">
    <property type="entry name" value="STAS domain"/>
    <property type="match status" value="1"/>
</dbReference>
<dbReference type="GO" id="GO:0016020">
    <property type="term" value="C:membrane"/>
    <property type="evidence" value="ECO:0007669"/>
    <property type="project" value="UniProtKB-SubCell"/>
</dbReference>
<organism evidence="7 8">
    <name type="scientific">Fragilariopsis cylindrus CCMP1102</name>
    <dbReference type="NCBI Taxonomy" id="635003"/>
    <lineage>
        <taxon>Eukaryota</taxon>
        <taxon>Sar</taxon>
        <taxon>Stramenopiles</taxon>
        <taxon>Ochrophyta</taxon>
        <taxon>Bacillariophyta</taxon>
        <taxon>Bacillariophyceae</taxon>
        <taxon>Bacillariophycidae</taxon>
        <taxon>Bacillariales</taxon>
        <taxon>Bacillariaceae</taxon>
        <taxon>Fragilariopsis</taxon>
    </lineage>
</organism>
<dbReference type="OrthoDB" id="288203at2759"/>
<evidence type="ECO:0000256" key="2">
    <source>
        <dbReference type="ARBA" id="ARBA00022692"/>
    </source>
</evidence>
<dbReference type="Pfam" id="PF01740">
    <property type="entry name" value="STAS"/>
    <property type="match status" value="1"/>
</dbReference>
<evidence type="ECO:0000256" key="3">
    <source>
        <dbReference type="ARBA" id="ARBA00022989"/>
    </source>
</evidence>
<feature type="non-terminal residue" evidence="7">
    <location>
        <position position="511"/>
    </location>
</feature>
<dbReference type="PANTHER" id="PTHR43310">
    <property type="entry name" value="SULFATE TRANSPORTER YBAR-RELATED"/>
    <property type="match status" value="1"/>
</dbReference>
<dbReference type="PANTHER" id="PTHR43310:SF1">
    <property type="entry name" value="SULFATE TRANSPORTER YBAR-RELATED"/>
    <property type="match status" value="1"/>
</dbReference>
<feature type="domain" description="STAS" evidence="6">
    <location>
        <begin position="438"/>
        <end position="511"/>
    </location>
</feature>
<keyword evidence="3 5" id="KW-1133">Transmembrane helix</keyword>
<dbReference type="Proteomes" id="UP000095751">
    <property type="component" value="Unassembled WGS sequence"/>
</dbReference>
<evidence type="ECO:0000313" key="7">
    <source>
        <dbReference type="EMBL" id="OEU23145.1"/>
    </source>
</evidence>
<keyword evidence="2 5" id="KW-0812">Transmembrane</keyword>
<dbReference type="InterPro" id="IPR036513">
    <property type="entry name" value="STAS_dom_sf"/>
</dbReference>
<feature type="transmembrane region" description="Helical" evidence="5">
    <location>
        <begin position="121"/>
        <end position="138"/>
    </location>
</feature>
<keyword evidence="8" id="KW-1185">Reference proteome</keyword>
<evidence type="ECO:0000256" key="4">
    <source>
        <dbReference type="ARBA" id="ARBA00023136"/>
    </source>
</evidence>
<dbReference type="KEGG" id="fcy:FRACYDRAFT_157379"/>
<dbReference type="CDD" id="cd07042">
    <property type="entry name" value="STAS_SulP_like_sulfate_transporter"/>
    <property type="match status" value="1"/>
</dbReference>
<feature type="transmembrane region" description="Helical" evidence="5">
    <location>
        <begin position="12"/>
        <end position="29"/>
    </location>
</feature>
<feature type="non-terminal residue" evidence="7">
    <location>
        <position position="1"/>
    </location>
</feature>
<evidence type="ECO:0000313" key="8">
    <source>
        <dbReference type="Proteomes" id="UP000095751"/>
    </source>
</evidence>
<feature type="transmembrane region" description="Helical" evidence="5">
    <location>
        <begin position="89"/>
        <end position="109"/>
    </location>
</feature>